<dbReference type="InterPro" id="IPR050182">
    <property type="entry name" value="Cytochrome_P450_fam2"/>
</dbReference>
<evidence type="ECO:0000256" key="1">
    <source>
        <dbReference type="ARBA" id="ARBA00001971"/>
    </source>
</evidence>
<evidence type="ECO:0000256" key="2">
    <source>
        <dbReference type="ARBA" id="ARBA00010617"/>
    </source>
</evidence>
<keyword evidence="5" id="KW-1185">Reference proteome</keyword>
<dbReference type="InterPro" id="IPR002401">
    <property type="entry name" value="Cyt_P450_E_grp-I"/>
</dbReference>
<accession>A0ABM1KH51</accession>
<evidence type="ECO:0000256" key="3">
    <source>
        <dbReference type="ARBA" id="ARBA00022723"/>
    </source>
</evidence>
<dbReference type="Proteomes" id="UP000694871">
    <property type="component" value="Unplaced"/>
</dbReference>
<dbReference type="Gene3D" id="1.10.630.10">
    <property type="entry name" value="Cytochrome P450"/>
    <property type="match status" value="1"/>
</dbReference>
<dbReference type="SUPFAM" id="SSF48264">
    <property type="entry name" value="Cytochrome P450"/>
    <property type="match status" value="1"/>
</dbReference>
<name>A0ABM1KH51_GEKJA</name>
<evidence type="ECO:0000313" key="6">
    <source>
        <dbReference type="RefSeq" id="XP_015273038.1"/>
    </source>
</evidence>
<sequence length="154" mass="17722">MGCGPSVMLRLMSNFWKSSGKNLPPGPRLLPLIGNLHLMDVKRPYRTMFKLSKQYGPVYSIQMGFQKMVVLTGYKTVKEALVNQADAFADRPRIPMSEETQHGYGIAFSNGDNWKVMRRFAITTLKDYGMGRKTIEDRIVEECRFLIQKFESFE</sequence>
<dbReference type="PRINTS" id="PR00463">
    <property type="entry name" value="EP450I"/>
</dbReference>
<feature type="non-terminal residue" evidence="6">
    <location>
        <position position="154"/>
    </location>
</feature>
<dbReference type="PANTHER" id="PTHR24300:SF302">
    <property type="entry name" value="CYTOCHROME P450"/>
    <property type="match status" value="1"/>
</dbReference>
<dbReference type="PANTHER" id="PTHR24300">
    <property type="entry name" value="CYTOCHROME P450 508A4-RELATED"/>
    <property type="match status" value="1"/>
</dbReference>
<organism evidence="5 6">
    <name type="scientific">Gekko japonicus</name>
    <name type="common">Schlegel's Japanese gecko</name>
    <dbReference type="NCBI Taxonomy" id="146911"/>
    <lineage>
        <taxon>Eukaryota</taxon>
        <taxon>Metazoa</taxon>
        <taxon>Chordata</taxon>
        <taxon>Craniata</taxon>
        <taxon>Vertebrata</taxon>
        <taxon>Euteleostomi</taxon>
        <taxon>Lepidosauria</taxon>
        <taxon>Squamata</taxon>
        <taxon>Bifurcata</taxon>
        <taxon>Gekkota</taxon>
        <taxon>Gekkonidae</taxon>
        <taxon>Gekkoninae</taxon>
        <taxon>Gekko</taxon>
    </lineage>
</organism>
<dbReference type="RefSeq" id="XP_015273038.1">
    <property type="nucleotide sequence ID" value="XM_015417552.1"/>
</dbReference>
<dbReference type="InterPro" id="IPR036396">
    <property type="entry name" value="Cyt_P450_sf"/>
</dbReference>
<proteinExistence type="inferred from homology"/>
<keyword evidence="3" id="KW-0479">Metal-binding</keyword>
<evidence type="ECO:0000313" key="5">
    <source>
        <dbReference type="Proteomes" id="UP000694871"/>
    </source>
</evidence>
<protein>
    <submittedName>
        <fullName evidence="6">Cytochrome P450 2K1-like</fullName>
    </submittedName>
</protein>
<dbReference type="GeneID" id="107115792"/>
<dbReference type="Pfam" id="PF00067">
    <property type="entry name" value="p450"/>
    <property type="match status" value="1"/>
</dbReference>
<comment type="similarity">
    <text evidence="2">Belongs to the cytochrome P450 family.</text>
</comment>
<reference evidence="6" key="1">
    <citation type="submission" date="2025-08" db="UniProtKB">
        <authorList>
            <consortium name="RefSeq"/>
        </authorList>
    </citation>
    <scope>IDENTIFICATION</scope>
</reference>
<evidence type="ECO:0000256" key="4">
    <source>
        <dbReference type="ARBA" id="ARBA00023004"/>
    </source>
</evidence>
<dbReference type="InterPro" id="IPR001128">
    <property type="entry name" value="Cyt_P450"/>
</dbReference>
<comment type="cofactor">
    <cofactor evidence="1">
        <name>heme</name>
        <dbReference type="ChEBI" id="CHEBI:30413"/>
    </cofactor>
</comment>
<gene>
    <name evidence="6" type="primary">LOC107115792</name>
</gene>
<keyword evidence="4" id="KW-0408">Iron</keyword>